<keyword evidence="2" id="KW-1185">Reference proteome</keyword>
<sequence length="561" mass="63483">MAQGNHTPKPHTDAEGRVYWNKSQPVYLRLASSPDDKGVLLKNDEQPQYTSPIYFDTEGINYIRTRHAIDNQTKTVAVPHQEVLLPVYADGLSPRTQLEIVTTNVYSNANIEYTGSGAVVFLHSSDAMSGVEQIYYSLNEDGFAPYTTEIELRESGLNHLRYYAVDHVGNVETLHEQRIMVDLYSPVSTHRIDGIQIQEAYSQGASLVLESMDSLSGIKAIYYQLDSGEYQLYSGRNLSLDFLTNGYHTLQYYAVDYVGNTEPVNTYEFYFDTAAPLMAADILGDRFIVGDQIYFSGRTKMKFTAVDNKAGIEHIKYSIDSQPFLDYDQPFYLPSAAGTHVIKYFAIDRFGNKTNDAKSARSFHEYEHQATKVYVDLTGPDLSYSFTGDLIETRDTVFVNSSTKVILQATDNESGMQKITYSLEGSAEEFDFTEGLNFVEPGYHAVDFYGYDNVNNRNVNHIDMFVDNQGPKIFYYFSSKPYTTSPEGEFYTNGTAIYLAAQDDHVGLKELYYRVDDGKERVYVGKVKFVQKNQKQILYIRAVDLLGNESEAEVLFVTGKN</sequence>
<organism evidence="1 2">
    <name type="scientific">Reichenbachiella agariperforans</name>
    <dbReference type="NCBI Taxonomy" id="156994"/>
    <lineage>
        <taxon>Bacteria</taxon>
        <taxon>Pseudomonadati</taxon>
        <taxon>Bacteroidota</taxon>
        <taxon>Cytophagia</taxon>
        <taxon>Cytophagales</taxon>
        <taxon>Reichenbachiellaceae</taxon>
        <taxon>Reichenbachiella</taxon>
    </lineage>
</organism>
<gene>
    <name evidence="1" type="ORF">SAMN04488028_1069</name>
</gene>
<protein>
    <recommendedName>
        <fullName evidence="3">Ig-like domain-containing protein</fullName>
    </recommendedName>
</protein>
<dbReference type="AlphaFoldDB" id="A0A1M6TEL9"/>
<evidence type="ECO:0000313" key="1">
    <source>
        <dbReference type="EMBL" id="SHK55401.1"/>
    </source>
</evidence>
<dbReference type="NCBIfam" id="NF047446">
    <property type="entry name" value="barrel_OmpL47"/>
    <property type="match status" value="3"/>
</dbReference>
<dbReference type="EMBL" id="FRAA01000006">
    <property type="protein sequence ID" value="SHK55401.1"/>
    <property type="molecule type" value="Genomic_DNA"/>
</dbReference>
<reference evidence="2" key="1">
    <citation type="submission" date="2016-11" db="EMBL/GenBank/DDBJ databases">
        <authorList>
            <person name="Varghese N."/>
            <person name="Submissions S."/>
        </authorList>
    </citation>
    <scope>NUCLEOTIDE SEQUENCE [LARGE SCALE GENOMIC DNA]</scope>
    <source>
        <strain evidence="2">DSM 26134</strain>
    </source>
</reference>
<dbReference type="STRING" id="156994.SAMN04488028_1069"/>
<accession>A0A1M6TEL9</accession>
<evidence type="ECO:0008006" key="3">
    <source>
        <dbReference type="Google" id="ProtNLM"/>
    </source>
</evidence>
<dbReference type="Proteomes" id="UP000184474">
    <property type="component" value="Unassembled WGS sequence"/>
</dbReference>
<dbReference type="RefSeq" id="WP_073123606.1">
    <property type="nucleotide sequence ID" value="NZ_FRAA01000006.1"/>
</dbReference>
<dbReference type="Gene3D" id="3.30.1920.20">
    <property type="match status" value="2"/>
</dbReference>
<proteinExistence type="predicted"/>
<name>A0A1M6TEL9_REIAG</name>
<dbReference type="InterPro" id="IPR058094">
    <property type="entry name" value="Ig-like_OmpL47-like"/>
</dbReference>
<evidence type="ECO:0000313" key="2">
    <source>
        <dbReference type="Proteomes" id="UP000184474"/>
    </source>
</evidence>